<reference evidence="1" key="1">
    <citation type="submission" date="2021-01" db="EMBL/GenBank/DDBJ databases">
        <authorList>
            <person name="Corre E."/>
            <person name="Pelletier E."/>
            <person name="Niang G."/>
            <person name="Scheremetjew M."/>
            <person name="Finn R."/>
            <person name="Kale V."/>
            <person name="Holt S."/>
            <person name="Cochrane G."/>
            <person name="Meng A."/>
            <person name="Brown T."/>
            <person name="Cohen L."/>
        </authorList>
    </citation>
    <scope>NUCLEOTIDE SEQUENCE</scope>
    <source>
        <strain evidence="1">CCMP443</strain>
    </source>
</reference>
<organism evidence="1">
    <name type="scientific">Hemiselmis tepida</name>
    <dbReference type="NCBI Taxonomy" id="464990"/>
    <lineage>
        <taxon>Eukaryota</taxon>
        <taxon>Cryptophyceae</taxon>
        <taxon>Cryptomonadales</taxon>
        <taxon>Hemiselmidaceae</taxon>
        <taxon>Hemiselmis</taxon>
    </lineage>
</organism>
<gene>
    <name evidence="1" type="ORF">HTEP1355_LOCUS15303</name>
</gene>
<name>A0A7S0YZQ2_9CRYP</name>
<proteinExistence type="predicted"/>
<evidence type="ECO:0000313" key="1">
    <source>
        <dbReference type="EMBL" id="CAD8801630.1"/>
    </source>
</evidence>
<sequence length="174" mass="21297">MKLLIFFFFFYKEIKSYKFLNAIPNIKKLESFIKLAISLAKCQLRSVVLRKDVKKIGDFFKEIMENENNIKKILFPQEKKVISRKNNPTYKKNSEHSRKIFKNKEREKSIWEIDFEKNFALNFFSQNLKNIFLNFFQAKKILRSRKLCFIFEKMLSFWLKKNFCFIFKKKIIKI</sequence>
<dbReference type="EMBL" id="HBFN01026482">
    <property type="protein sequence ID" value="CAD8801630.1"/>
    <property type="molecule type" value="Transcribed_RNA"/>
</dbReference>
<dbReference type="AlphaFoldDB" id="A0A7S0YZQ2"/>
<accession>A0A7S0YZQ2</accession>
<protein>
    <submittedName>
        <fullName evidence="1">Uncharacterized protein</fullName>
    </submittedName>
</protein>